<evidence type="ECO:0000313" key="1">
    <source>
        <dbReference type="EMBL" id="KAK9752628.1"/>
    </source>
</evidence>
<dbReference type="Proteomes" id="UP001458880">
    <property type="component" value="Unassembled WGS sequence"/>
</dbReference>
<evidence type="ECO:0000313" key="2">
    <source>
        <dbReference type="Proteomes" id="UP001458880"/>
    </source>
</evidence>
<reference evidence="1 2" key="1">
    <citation type="journal article" date="2024" name="BMC Genomics">
        <title>De novo assembly and annotation of Popillia japonica's genome with initial clues to its potential as an invasive pest.</title>
        <authorList>
            <person name="Cucini C."/>
            <person name="Boschi S."/>
            <person name="Funari R."/>
            <person name="Cardaioli E."/>
            <person name="Iannotti N."/>
            <person name="Marturano G."/>
            <person name="Paoli F."/>
            <person name="Bruttini M."/>
            <person name="Carapelli A."/>
            <person name="Frati F."/>
            <person name="Nardi F."/>
        </authorList>
    </citation>
    <scope>NUCLEOTIDE SEQUENCE [LARGE SCALE GENOMIC DNA]</scope>
    <source>
        <strain evidence="1">DMR45628</strain>
    </source>
</reference>
<accession>A0AAW1MY26</accession>
<gene>
    <name evidence="1" type="ORF">QE152_g4130</name>
</gene>
<dbReference type="EMBL" id="JASPKY010000019">
    <property type="protein sequence ID" value="KAK9752628.1"/>
    <property type="molecule type" value="Genomic_DNA"/>
</dbReference>
<keyword evidence="2" id="KW-1185">Reference proteome</keyword>
<name>A0AAW1MY26_POPJA</name>
<dbReference type="AlphaFoldDB" id="A0AAW1MY26"/>
<proteinExistence type="predicted"/>
<sequence length="74" mass="8964">MLTSSTVFFILLIKYRLNFYQFDLERTMLTSSTVFFILLIKYRLNFYQFDLERTDFSTLFFSLFSGIKAFELLP</sequence>
<comment type="caution">
    <text evidence="1">The sequence shown here is derived from an EMBL/GenBank/DDBJ whole genome shotgun (WGS) entry which is preliminary data.</text>
</comment>
<organism evidence="1 2">
    <name type="scientific">Popillia japonica</name>
    <name type="common">Japanese beetle</name>
    <dbReference type="NCBI Taxonomy" id="7064"/>
    <lineage>
        <taxon>Eukaryota</taxon>
        <taxon>Metazoa</taxon>
        <taxon>Ecdysozoa</taxon>
        <taxon>Arthropoda</taxon>
        <taxon>Hexapoda</taxon>
        <taxon>Insecta</taxon>
        <taxon>Pterygota</taxon>
        <taxon>Neoptera</taxon>
        <taxon>Endopterygota</taxon>
        <taxon>Coleoptera</taxon>
        <taxon>Polyphaga</taxon>
        <taxon>Scarabaeiformia</taxon>
        <taxon>Scarabaeidae</taxon>
        <taxon>Rutelinae</taxon>
        <taxon>Popillia</taxon>
    </lineage>
</organism>
<protein>
    <submittedName>
        <fullName evidence="1">Uncharacterized protein</fullName>
    </submittedName>
</protein>